<evidence type="ECO:0000259" key="3">
    <source>
        <dbReference type="PROSITE" id="PS50977"/>
    </source>
</evidence>
<dbReference type="SUPFAM" id="SSF46689">
    <property type="entry name" value="Homeodomain-like"/>
    <property type="match status" value="1"/>
</dbReference>
<dbReference type="InterPro" id="IPR050109">
    <property type="entry name" value="HTH-type_TetR-like_transc_reg"/>
</dbReference>
<evidence type="ECO:0000313" key="4">
    <source>
        <dbReference type="EMBL" id="GAA3600513.1"/>
    </source>
</evidence>
<dbReference type="PRINTS" id="PR00455">
    <property type="entry name" value="HTHTETR"/>
</dbReference>
<name>A0ABP6ZAY4_9ACTN</name>
<protein>
    <submittedName>
        <fullName evidence="4">TetR/AcrR family transcriptional regulator</fullName>
    </submittedName>
</protein>
<dbReference type="PANTHER" id="PTHR30055:SF148">
    <property type="entry name" value="TETR-FAMILY TRANSCRIPTIONAL REGULATOR"/>
    <property type="match status" value="1"/>
</dbReference>
<dbReference type="InterPro" id="IPR009057">
    <property type="entry name" value="Homeodomain-like_sf"/>
</dbReference>
<dbReference type="Gene3D" id="1.10.357.10">
    <property type="entry name" value="Tetracycline Repressor, domain 2"/>
    <property type="match status" value="1"/>
</dbReference>
<keyword evidence="1 2" id="KW-0238">DNA-binding</keyword>
<accession>A0ABP6ZAY4</accession>
<dbReference type="Pfam" id="PF00440">
    <property type="entry name" value="TetR_N"/>
    <property type="match status" value="1"/>
</dbReference>
<evidence type="ECO:0000313" key="5">
    <source>
        <dbReference type="Proteomes" id="UP001501074"/>
    </source>
</evidence>
<sequence length="177" mass="19440">MLRAALGLLTSEGWEAVTHANLASGAGYSKATIYKHWPTRTDLLREALLQLDGIPHHPPTGDLRADLVNEMKAFRNGMRDWGLDRAMAVLAEQARTWDELVAVRDMLVSGGDRVVRELLSPRLSGTELVVGVRMLSGTMFYSALMYGQLPDDDIITTTVDMLLRAIARSPRPEGAPA</sequence>
<gene>
    <name evidence="4" type="ORF">GCM10022223_15150</name>
</gene>
<evidence type="ECO:0000256" key="2">
    <source>
        <dbReference type="PROSITE-ProRule" id="PRU00335"/>
    </source>
</evidence>
<comment type="caution">
    <text evidence="4">The sequence shown here is derived from an EMBL/GenBank/DDBJ whole genome shotgun (WGS) entry which is preliminary data.</text>
</comment>
<feature type="DNA-binding region" description="H-T-H motif" evidence="2">
    <location>
        <begin position="18"/>
        <end position="37"/>
    </location>
</feature>
<dbReference type="InterPro" id="IPR001647">
    <property type="entry name" value="HTH_TetR"/>
</dbReference>
<keyword evidence="5" id="KW-1185">Reference proteome</keyword>
<dbReference type="RefSeq" id="WP_231486263.1">
    <property type="nucleotide sequence ID" value="NZ_BAAAZO010000002.1"/>
</dbReference>
<dbReference type="Proteomes" id="UP001501074">
    <property type="component" value="Unassembled WGS sequence"/>
</dbReference>
<dbReference type="PANTHER" id="PTHR30055">
    <property type="entry name" value="HTH-TYPE TRANSCRIPTIONAL REGULATOR RUTR"/>
    <property type="match status" value="1"/>
</dbReference>
<organism evidence="4 5">
    <name type="scientific">Kineosporia mesophila</name>
    <dbReference type="NCBI Taxonomy" id="566012"/>
    <lineage>
        <taxon>Bacteria</taxon>
        <taxon>Bacillati</taxon>
        <taxon>Actinomycetota</taxon>
        <taxon>Actinomycetes</taxon>
        <taxon>Kineosporiales</taxon>
        <taxon>Kineosporiaceae</taxon>
        <taxon>Kineosporia</taxon>
    </lineage>
</organism>
<dbReference type="SUPFAM" id="SSF48498">
    <property type="entry name" value="Tetracyclin repressor-like, C-terminal domain"/>
    <property type="match status" value="1"/>
</dbReference>
<reference evidence="5" key="1">
    <citation type="journal article" date="2019" name="Int. J. Syst. Evol. Microbiol.">
        <title>The Global Catalogue of Microorganisms (GCM) 10K type strain sequencing project: providing services to taxonomists for standard genome sequencing and annotation.</title>
        <authorList>
            <consortium name="The Broad Institute Genomics Platform"/>
            <consortium name="The Broad Institute Genome Sequencing Center for Infectious Disease"/>
            <person name="Wu L."/>
            <person name="Ma J."/>
        </authorList>
    </citation>
    <scope>NUCLEOTIDE SEQUENCE [LARGE SCALE GENOMIC DNA]</scope>
    <source>
        <strain evidence="5">JCM 16902</strain>
    </source>
</reference>
<dbReference type="PROSITE" id="PS50977">
    <property type="entry name" value="HTH_TETR_2"/>
    <property type="match status" value="1"/>
</dbReference>
<evidence type="ECO:0000256" key="1">
    <source>
        <dbReference type="ARBA" id="ARBA00023125"/>
    </source>
</evidence>
<feature type="domain" description="HTH tetR-type" evidence="3">
    <location>
        <begin position="1"/>
        <end position="55"/>
    </location>
</feature>
<dbReference type="EMBL" id="BAAAZO010000002">
    <property type="protein sequence ID" value="GAA3600513.1"/>
    <property type="molecule type" value="Genomic_DNA"/>
</dbReference>
<proteinExistence type="predicted"/>
<dbReference type="InterPro" id="IPR036271">
    <property type="entry name" value="Tet_transcr_reg_TetR-rel_C_sf"/>
</dbReference>